<evidence type="ECO:0000256" key="1">
    <source>
        <dbReference type="SAM" id="Phobius"/>
    </source>
</evidence>
<geneLocation type="mitochondrion" evidence="2"/>
<proteinExistence type="predicted"/>
<feature type="transmembrane region" description="Helical" evidence="1">
    <location>
        <begin position="160"/>
        <end position="176"/>
    </location>
</feature>
<feature type="transmembrane region" description="Helical" evidence="1">
    <location>
        <begin position="182"/>
        <end position="200"/>
    </location>
</feature>
<accession>V5W696</accession>
<protein>
    <submittedName>
        <fullName evidence="2">Uncharacterized protein</fullName>
    </submittedName>
</protein>
<keyword evidence="1" id="KW-0472">Membrane</keyword>
<sequence>MLLTLLLLIPLSGVLTISTLMSYELSFLNIRRIKTIALTTSIVNLIVSLIIFILFDFSSNQYQFVQEYHEISSFDFYLGLGGLSIYFVILTTILTVIAILSNWNLQNENLISFVIIILLLESLLLAVFLVSSFSFIYVLSIVVSLFILVGLFGSSNKIRVSFFLFFYVILILVYYILPYIDVIGLCRVIGISLIFYGYTYHKFYLPIHIALYNNLKLFMDNRLLEYIYNWSISINTYPYSKNKLLAMPFVISLLPEFVAAAAIVTLNTALGLVEAQLHEIQGLSGAERLSALQEMQARLSSIATDQCAEANAIMGKVDSIQDANPTHNSNISESLDYYRSPEYARQRQVNTDLVKRMIALHKEGVTNDYSFNNSGLKLKVTDFSRTYQQEYRFSKFYRNI</sequence>
<dbReference type="GO" id="GO:0008137">
    <property type="term" value="F:NADH dehydrogenase (ubiquinone) activity"/>
    <property type="evidence" value="ECO:0007669"/>
    <property type="project" value="InterPro"/>
</dbReference>
<feature type="transmembrane region" description="Helical" evidence="1">
    <location>
        <begin position="135"/>
        <end position="153"/>
    </location>
</feature>
<feature type="transmembrane region" description="Helical" evidence="1">
    <location>
        <begin position="110"/>
        <end position="129"/>
    </location>
</feature>
<dbReference type="GO" id="GO:0048039">
    <property type="term" value="F:ubiquinone binding"/>
    <property type="evidence" value="ECO:0007669"/>
    <property type="project" value="TreeGrafter"/>
</dbReference>
<dbReference type="EMBL" id="KF650574">
    <property type="protein sequence ID" value="AHC02390.1"/>
    <property type="molecule type" value="Genomic_DNA"/>
</dbReference>
<keyword evidence="2" id="KW-0496">Mitochondrion</keyword>
<dbReference type="GO" id="GO:0003954">
    <property type="term" value="F:NADH dehydrogenase activity"/>
    <property type="evidence" value="ECO:0007669"/>
    <property type="project" value="TreeGrafter"/>
</dbReference>
<dbReference type="GO" id="GO:0015990">
    <property type="term" value="P:electron transport coupled proton transport"/>
    <property type="evidence" value="ECO:0007669"/>
    <property type="project" value="TreeGrafter"/>
</dbReference>
<feature type="transmembrane region" description="Helical" evidence="1">
    <location>
        <begin position="35"/>
        <end position="57"/>
    </location>
</feature>
<reference evidence="2" key="2">
    <citation type="journal article" date="2014" name="Fungal Genet. Biol.">
        <title>Comparative analysis of mitochondrial genomes from closely related Rhynchosporium species reveals extensive intron invasion.</title>
        <authorList>
            <person name="Torriani S.F."/>
            <person name="Penselin D."/>
            <person name="Knogge W."/>
            <person name="Felder M."/>
            <person name="Taudien S."/>
            <person name="Platzer M."/>
            <person name="McDonald B.A."/>
            <person name="Brunner P.C."/>
        </authorList>
    </citation>
    <scope>NUCLEOTIDE SEQUENCE</scope>
</reference>
<organism evidence="2">
    <name type="scientific">Rhynchobrunnera orthospora</name>
    <dbReference type="NCBI Taxonomy" id="210010"/>
    <lineage>
        <taxon>Eukaryota</taxon>
        <taxon>Fungi</taxon>
        <taxon>Dikarya</taxon>
        <taxon>Ascomycota</taxon>
        <taxon>Pezizomycotina</taxon>
        <taxon>Leotiomycetes</taxon>
        <taxon>Helotiales</taxon>
        <taxon>Ploettnerulaceae</taxon>
        <taxon>Rhynchobrunnera</taxon>
    </lineage>
</organism>
<name>V5W696_9HELO</name>
<dbReference type="RefSeq" id="YP_008965411.1">
    <property type="nucleotide sequence ID" value="NC_023127.1"/>
</dbReference>
<evidence type="ECO:0000313" key="2">
    <source>
        <dbReference type="EMBL" id="AHC02390.1"/>
    </source>
</evidence>
<feature type="transmembrane region" description="Helical" evidence="1">
    <location>
        <begin position="6"/>
        <end position="23"/>
    </location>
</feature>
<feature type="transmembrane region" description="Helical" evidence="1">
    <location>
        <begin position="77"/>
        <end position="103"/>
    </location>
</feature>
<dbReference type="GO" id="GO:0042773">
    <property type="term" value="P:ATP synthesis coupled electron transport"/>
    <property type="evidence" value="ECO:0007669"/>
    <property type="project" value="InterPro"/>
</dbReference>
<dbReference type="PANTHER" id="PTHR43507">
    <property type="entry name" value="NADH-UBIQUINONE OXIDOREDUCTASE CHAIN 4"/>
    <property type="match status" value="1"/>
</dbReference>
<keyword evidence="1" id="KW-1133">Transmembrane helix</keyword>
<feature type="transmembrane region" description="Helical" evidence="1">
    <location>
        <begin position="244"/>
        <end position="266"/>
    </location>
</feature>
<dbReference type="AlphaFoldDB" id="V5W696"/>
<reference evidence="2" key="1">
    <citation type="submission" date="2013-09" db="EMBL/GenBank/DDBJ databases">
        <authorList>
            <person name="Torriani S.F.F."/>
            <person name="Penselin D."/>
            <person name="Knogge W."/>
            <person name="Felder M."/>
            <person name="Taudien S."/>
            <person name="Platzer M."/>
            <person name="McDonald B.A."/>
            <person name="Brunner P.C."/>
        </authorList>
    </citation>
    <scope>NUCLEOTIDE SEQUENCE</scope>
</reference>
<dbReference type="PANTHER" id="PTHR43507:SF1">
    <property type="entry name" value="NADH-UBIQUINONE OXIDOREDUCTASE CHAIN 4"/>
    <property type="match status" value="1"/>
</dbReference>
<keyword evidence="1" id="KW-0812">Transmembrane</keyword>
<dbReference type="InterPro" id="IPR003918">
    <property type="entry name" value="NADH_UbQ_OxRdtase"/>
</dbReference>